<evidence type="ECO:0000313" key="1">
    <source>
        <dbReference type="EMBL" id="TEB38066.1"/>
    </source>
</evidence>
<proteinExistence type="predicted"/>
<dbReference type="Gene3D" id="3.80.10.10">
    <property type="entry name" value="Ribonuclease Inhibitor"/>
    <property type="match status" value="1"/>
</dbReference>
<accession>A0A4Y7TV60</accession>
<dbReference type="InterPro" id="IPR032675">
    <property type="entry name" value="LRR_dom_sf"/>
</dbReference>
<comment type="caution">
    <text evidence="1">The sequence shown here is derived from an EMBL/GenBank/DDBJ whole genome shotgun (WGS) entry which is preliminary data.</text>
</comment>
<evidence type="ECO:0008006" key="3">
    <source>
        <dbReference type="Google" id="ProtNLM"/>
    </source>
</evidence>
<organism evidence="1 2">
    <name type="scientific">Coprinellus micaceus</name>
    <name type="common">Glistening ink-cap mushroom</name>
    <name type="synonym">Coprinus micaceus</name>
    <dbReference type="NCBI Taxonomy" id="71717"/>
    <lineage>
        <taxon>Eukaryota</taxon>
        <taxon>Fungi</taxon>
        <taxon>Dikarya</taxon>
        <taxon>Basidiomycota</taxon>
        <taxon>Agaricomycotina</taxon>
        <taxon>Agaricomycetes</taxon>
        <taxon>Agaricomycetidae</taxon>
        <taxon>Agaricales</taxon>
        <taxon>Agaricineae</taxon>
        <taxon>Psathyrellaceae</taxon>
        <taxon>Coprinellus</taxon>
    </lineage>
</organism>
<reference evidence="1 2" key="1">
    <citation type="journal article" date="2019" name="Nat. Ecol. Evol.">
        <title>Megaphylogeny resolves global patterns of mushroom evolution.</title>
        <authorList>
            <person name="Varga T."/>
            <person name="Krizsan K."/>
            <person name="Foldi C."/>
            <person name="Dima B."/>
            <person name="Sanchez-Garcia M."/>
            <person name="Sanchez-Ramirez S."/>
            <person name="Szollosi G.J."/>
            <person name="Szarkandi J.G."/>
            <person name="Papp V."/>
            <person name="Albert L."/>
            <person name="Andreopoulos W."/>
            <person name="Angelini C."/>
            <person name="Antonin V."/>
            <person name="Barry K.W."/>
            <person name="Bougher N.L."/>
            <person name="Buchanan P."/>
            <person name="Buyck B."/>
            <person name="Bense V."/>
            <person name="Catcheside P."/>
            <person name="Chovatia M."/>
            <person name="Cooper J."/>
            <person name="Damon W."/>
            <person name="Desjardin D."/>
            <person name="Finy P."/>
            <person name="Geml J."/>
            <person name="Haridas S."/>
            <person name="Hughes K."/>
            <person name="Justo A."/>
            <person name="Karasinski D."/>
            <person name="Kautmanova I."/>
            <person name="Kiss B."/>
            <person name="Kocsube S."/>
            <person name="Kotiranta H."/>
            <person name="LaButti K.M."/>
            <person name="Lechner B.E."/>
            <person name="Liimatainen K."/>
            <person name="Lipzen A."/>
            <person name="Lukacs Z."/>
            <person name="Mihaltcheva S."/>
            <person name="Morgado L.N."/>
            <person name="Niskanen T."/>
            <person name="Noordeloos M.E."/>
            <person name="Ohm R.A."/>
            <person name="Ortiz-Santana B."/>
            <person name="Ovrebo C."/>
            <person name="Racz N."/>
            <person name="Riley R."/>
            <person name="Savchenko A."/>
            <person name="Shiryaev A."/>
            <person name="Soop K."/>
            <person name="Spirin V."/>
            <person name="Szebenyi C."/>
            <person name="Tomsovsky M."/>
            <person name="Tulloss R.E."/>
            <person name="Uehling J."/>
            <person name="Grigoriev I.V."/>
            <person name="Vagvolgyi C."/>
            <person name="Papp T."/>
            <person name="Martin F.M."/>
            <person name="Miettinen O."/>
            <person name="Hibbett D.S."/>
            <person name="Nagy L.G."/>
        </authorList>
    </citation>
    <scope>NUCLEOTIDE SEQUENCE [LARGE SCALE GENOMIC DNA]</scope>
    <source>
        <strain evidence="1 2">FP101781</strain>
    </source>
</reference>
<dbReference type="Proteomes" id="UP000298030">
    <property type="component" value="Unassembled WGS sequence"/>
</dbReference>
<protein>
    <recommendedName>
        <fullName evidence="3">F-box domain-containing protein</fullName>
    </recommendedName>
</protein>
<keyword evidence="2" id="KW-1185">Reference proteome</keyword>
<dbReference type="AlphaFoldDB" id="A0A4Y7TV60"/>
<dbReference type="EMBL" id="QPFP01000003">
    <property type="protein sequence ID" value="TEB38066.1"/>
    <property type="molecule type" value="Genomic_DNA"/>
</dbReference>
<sequence length="696" mass="79074">MLQLFRKKERATKRRLEILLDCNQPPSDEERQAFTAHVEELKAAYEKACGAPYSPTGPYPKRGRKYLDAIRRCQRVLSPIRNAPPEIWHAIFKYAVLGIEQAHSQSLMLGNLRLVSQHWNSTACTCPVLWCNLPLIDFSTMAAPDLTNWSAFAHRGLQYYLQRSRNLPISFTFHFWRDPDSDQMPLQSQALDWVRVLAQESHRWNVVEFRATRAILDALSIRVKLGRLGQLSRFVFEMRGTDVAPAFSTIRVDFLSNAPRLRHVEFDSLGLGQGVRNEYYDDTVFNVALPWEQLETFKGAVQRCQAYPRLMETSADLGTLKYTSNNTETLPSASTSLLRLTKLSLCFNSALPTESLISHLQCLTLPSLKELEIYWWGSFDVDLYGTVLSLIRRSGCGIERLATEHNLNYHAHAQTNRFKEVLYHCAGLTHLDIAYLGGSELGVLIPDANRAKKPPLPNLRVLTVRYPVNGPQAQMDPVPLIDVLHSRTDPVRKLPSVRDLQDIYVKHDDQDQWRAALHGFGNEVDTKLIRTPFDPSLYVVAQRWKAELIRESSIASALAEMEVFDPRGRDTRILVWLGIPTLLASIGNDKGGRTLSASHPLSIYRTQAEEILAKWKPRLLGDFQSSSYRWCFVKRATSRVRYIGDAGVEAEDNEARTEEDWKRMLGRGDIDVWAAAAKGAAWLRTAQDPSILYGQT</sequence>
<dbReference type="OrthoDB" id="2856519at2759"/>
<gene>
    <name evidence="1" type="ORF">FA13DRAFT_1725693</name>
</gene>
<evidence type="ECO:0000313" key="2">
    <source>
        <dbReference type="Proteomes" id="UP000298030"/>
    </source>
</evidence>
<name>A0A4Y7TV60_COPMI</name>